<feature type="region of interest" description="Disordered" evidence="7">
    <location>
        <begin position="858"/>
        <end position="881"/>
    </location>
</feature>
<evidence type="ECO:0000313" key="9">
    <source>
        <dbReference type="EMBL" id="KAJ4955104.1"/>
    </source>
</evidence>
<feature type="region of interest" description="Disordered" evidence="7">
    <location>
        <begin position="30"/>
        <end position="167"/>
    </location>
</feature>
<name>A0A9Q0H0T1_9MAGN</name>
<dbReference type="CDD" id="cd08045">
    <property type="entry name" value="HFD_TAF4"/>
    <property type="match status" value="1"/>
</dbReference>
<feature type="region of interest" description="Disordered" evidence="7">
    <location>
        <begin position="424"/>
        <end position="448"/>
    </location>
</feature>
<feature type="region of interest" description="Disordered" evidence="7">
    <location>
        <begin position="785"/>
        <end position="815"/>
    </location>
</feature>
<feature type="compositionally biased region" description="Polar residues" evidence="7">
    <location>
        <begin position="55"/>
        <end position="117"/>
    </location>
</feature>
<organism evidence="9 10">
    <name type="scientific">Protea cynaroides</name>
    <dbReference type="NCBI Taxonomy" id="273540"/>
    <lineage>
        <taxon>Eukaryota</taxon>
        <taxon>Viridiplantae</taxon>
        <taxon>Streptophyta</taxon>
        <taxon>Embryophyta</taxon>
        <taxon>Tracheophyta</taxon>
        <taxon>Spermatophyta</taxon>
        <taxon>Magnoliopsida</taxon>
        <taxon>Proteales</taxon>
        <taxon>Proteaceae</taxon>
        <taxon>Protea</taxon>
    </lineage>
</organism>
<dbReference type="Proteomes" id="UP001141806">
    <property type="component" value="Unassembled WGS sequence"/>
</dbReference>
<comment type="similarity">
    <text evidence="2">Belongs to the TAF4 family.</text>
</comment>
<dbReference type="AlphaFoldDB" id="A0A9Q0H0T1"/>
<evidence type="ECO:0000256" key="1">
    <source>
        <dbReference type="ARBA" id="ARBA00004123"/>
    </source>
</evidence>
<dbReference type="InterPro" id="IPR009072">
    <property type="entry name" value="Histone-fold"/>
</dbReference>
<feature type="region of interest" description="Disordered" evidence="7">
    <location>
        <begin position="904"/>
        <end position="924"/>
    </location>
</feature>
<evidence type="ECO:0000256" key="6">
    <source>
        <dbReference type="ARBA" id="ARBA00058775"/>
    </source>
</evidence>
<keyword evidence="4" id="KW-0804">Transcription</keyword>
<keyword evidence="5" id="KW-0539">Nucleus</keyword>
<gene>
    <name evidence="9" type="ORF">NE237_011887</name>
</gene>
<dbReference type="Gene3D" id="1.10.20.10">
    <property type="entry name" value="Histone, subunit A"/>
    <property type="match status" value="1"/>
</dbReference>
<dbReference type="GO" id="GO:0046982">
    <property type="term" value="F:protein heterodimerization activity"/>
    <property type="evidence" value="ECO:0007669"/>
    <property type="project" value="InterPro"/>
</dbReference>
<feature type="region of interest" description="Disordered" evidence="7">
    <location>
        <begin position="336"/>
        <end position="379"/>
    </location>
</feature>
<dbReference type="GO" id="GO:0006367">
    <property type="term" value="P:transcription initiation at RNA polymerase II promoter"/>
    <property type="evidence" value="ECO:0007669"/>
    <property type="project" value="TreeGrafter"/>
</dbReference>
<dbReference type="Pfam" id="PF05236">
    <property type="entry name" value="TAF4"/>
    <property type="match status" value="1"/>
</dbReference>
<evidence type="ECO:0000256" key="3">
    <source>
        <dbReference type="ARBA" id="ARBA00023015"/>
    </source>
</evidence>
<dbReference type="GO" id="GO:0005669">
    <property type="term" value="C:transcription factor TFIID complex"/>
    <property type="evidence" value="ECO:0007669"/>
    <property type="project" value="InterPro"/>
</dbReference>
<sequence>MDPSIMKLLEDDEDETMHSGADVEAFTAALNRDIEGDTSTSQPSDPENAVLSHGGNPTSSQLVPQWHNSTQEENAALQTQQEGPSNMQSQVQHSTETVLKQSGSIAENQQQQIVSSQEHNELPMPQKQSNDDQQQQPVEQNSLEMSQKNEAQISEQSPGPFPEKERVPMADTQNQYPKLQKMNNQLTPAADQASNPNSRGKQVPFALLLPIITPHLEKDKATQLHALFGKLRNNEIHKEGFVRLMRNIVGDNMVRQAVAKVQMQELAKAQSARNSQTGPHQFQSQPQASLQQQQQQQQQQQPNVQITQQFSDPQSFTQLNQKGQKSPTDLSQILTTTTQVQNDSSFSNTENSSQKSREMEHQSDSPGMHLSQTSSASMSIVNQEKGLSSIQLQGINKQQQKHLHLPQTSFPMYGTMVGNYHSPHAYSGPPISGATTSLKSQTQDSQMRQVPLHQGMVSNQLGGATQPMNMMTRPRYEMQNSLNEPKRLQGGTHLTNLSTMQQNPAQWQSSVSKEQKGGALSSIAYVKQELVDQTTEQQQKPQLSASQVSPSFGPVQIDQEETTEKQTARNPFSTSTNVVPTTLASGSVTTPMDGTLPMRPQISSATTPVGAGTSLKTPPKKPSIGQKKPLEAAGTPSPLSSKKQKVSGAFLDQSIEQLNDVTAVSGVNLREEEEQLLSAPKEESRASEATRKVVQEEEERLILQKIPFKKKIAQIMSKCGIKSVSNDVERCLSLCVEERMRGLISNLIRLSKQRVDIEKPRHHTIITSDVRRQILMMNRKAKEEWEKKQAEEAEKQRKLNEAEGITGEDGDKDKDEARAKTFKANKEEDDKMRTTAANVAARAAVGGDDMLSKWQLMAEQARQKREGGSDAASSVQSGKELSRKPLSTIGRTAMDNQEVENRGLSAAGGAASGPVRKFGRNSVAMPQSRVERTISIKDVIAVLEREPQMSKSTLIYRLYEKIRSDAASNDRR</sequence>
<feature type="compositionally biased region" description="Polar residues" evidence="7">
    <location>
        <begin position="568"/>
        <end position="592"/>
    </location>
</feature>
<proteinExistence type="inferred from homology"/>
<dbReference type="EMBL" id="JAMYWD010000011">
    <property type="protein sequence ID" value="KAJ4955104.1"/>
    <property type="molecule type" value="Genomic_DNA"/>
</dbReference>
<feature type="compositionally biased region" description="Polar residues" evidence="7">
    <location>
        <begin position="433"/>
        <end position="448"/>
    </location>
</feature>
<dbReference type="InterPro" id="IPR022003">
    <property type="entry name" value="RST"/>
</dbReference>
<feature type="compositionally biased region" description="Polar residues" evidence="7">
    <location>
        <begin position="271"/>
        <end position="280"/>
    </location>
</feature>
<dbReference type="PANTHER" id="PTHR15138:SF14">
    <property type="entry name" value="TRANSCRIPTION INITIATION FACTOR TFIID SUBUNIT 4"/>
    <property type="match status" value="1"/>
</dbReference>
<dbReference type="Pfam" id="PF12174">
    <property type="entry name" value="RST"/>
    <property type="match status" value="1"/>
</dbReference>
<feature type="compositionally biased region" description="Low complexity" evidence="7">
    <location>
        <begin position="904"/>
        <end position="913"/>
    </location>
</feature>
<dbReference type="OrthoDB" id="21060at2759"/>
<evidence type="ECO:0000259" key="8">
    <source>
        <dbReference type="PROSITE" id="PS51879"/>
    </source>
</evidence>
<feature type="domain" description="RST" evidence="8">
    <location>
        <begin position="196"/>
        <end position="267"/>
    </location>
</feature>
<feature type="compositionally biased region" description="Low complexity" evidence="7">
    <location>
        <begin position="125"/>
        <end position="142"/>
    </location>
</feature>
<evidence type="ECO:0000313" key="10">
    <source>
        <dbReference type="Proteomes" id="UP001141806"/>
    </source>
</evidence>
<reference evidence="9" key="1">
    <citation type="journal article" date="2023" name="Plant J.">
        <title>The genome of the king protea, Protea cynaroides.</title>
        <authorList>
            <person name="Chang J."/>
            <person name="Duong T.A."/>
            <person name="Schoeman C."/>
            <person name="Ma X."/>
            <person name="Roodt D."/>
            <person name="Barker N."/>
            <person name="Li Z."/>
            <person name="Van de Peer Y."/>
            <person name="Mizrachi E."/>
        </authorList>
    </citation>
    <scope>NUCLEOTIDE SEQUENCE</scope>
    <source>
        <tissue evidence="9">Young leaves</tissue>
    </source>
</reference>
<dbReference type="GO" id="GO:0016251">
    <property type="term" value="F:RNA polymerase II general transcription initiation factor activity"/>
    <property type="evidence" value="ECO:0007669"/>
    <property type="project" value="TreeGrafter"/>
</dbReference>
<dbReference type="FunFam" id="1.10.20.10:FF:000015">
    <property type="entry name" value="Transcription initiation factor TFIID subunit 4B"/>
    <property type="match status" value="1"/>
</dbReference>
<feature type="compositionally biased region" description="Polar residues" evidence="7">
    <location>
        <begin position="143"/>
        <end position="157"/>
    </location>
</feature>
<dbReference type="PANTHER" id="PTHR15138">
    <property type="entry name" value="TRANSCRIPTION INITIATION FACTOR TFIID SUBUNIT 4"/>
    <property type="match status" value="1"/>
</dbReference>
<feature type="compositionally biased region" description="Low complexity" evidence="7">
    <location>
        <begin position="281"/>
        <end position="306"/>
    </location>
</feature>
<evidence type="ECO:0000256" key="7">
    <source>
        <dbReference type="SAM" id="MobiDB-lite"/>
    </source>
</evidence>
<dbReference type="InterPro" id="IPR045144">
    <property type="entry name" value="TAF4"/>
</dbReference>
<feature type="region of interest" description="Disordered" evidence="7">
    <location>
        <begin position="560"/>
        <end position="643"/>
    </location>
</feature>
<comment type="caution">
    <text evidence="9">The sequence shown here is derived from an EMBL/GenBank/DDBJ whole genome shotgun (WGS) entry which is preliminary data.</text>
</comment>
<evidence type="ECO:0000256" key="2">
    <source>
        <dbReference type="ARBA" id="ARBA00006178"/>
    </source>
</evidence>
<accession>A0A9Q0H0T1</accession>
<evidence type="ECO:0000256" key="4">
    <source>
        <dbReference type="ARBA" id="ARBA00023163"/>
    </source>
</evidence>
<keyword evidence="3" id="KW-0805">Transcription regulation</keyword>
<comment type="subcellular location">
    <subcellularLocation>
        <location evidence="1">Nucleus</location>
    </subcellularLocation>
</comment>
<feature type="region of interest" description="Disordered" evidence="7">
    <location>
        <begin position="269"/>
        <end position="306"/>
    </location>
</feature>
<protein>
    <recommendedName>
        <fullName evidence="8">RST domain-containing protein</fullName>
    </recommendedName>
</protein>
<feature type="compositionally biased region" description="Basic and acidic residues" evidence="7">
    <location>
        <begin position="785"/>
        <end position="801"/>
    </location>
</feature>
<dbReference type="PROSITE" id="PS51879">
    <property type="entry name" value="RST"/>
    <property type="match status" value="1"/>
</dbReference>
<dbReference type="InterPro" id="IPR007900">
    <property type="entry name" value="TAF4_C"/>
</dbReference>
<dbReference type="GO" id="GO:0003677">
    <property type="term" value="F:DNA binding"/>
    <property type="evidence" value="ECO:0007669"/>
    <property type="project" value="TreeGrafter"/>
</dbReference>
<comment type="function">
    <text evidence="6">TAFs are components of the transcription factor IID (TFIID) complex that is essential for mediating regulation of RNA polymerase transcription.</text>
</comment>
<keyword evidence="10" id="KW-1185">Reference proteome</keyword>
<feature type="compositionally biased region" description="Polar residues" evidence="7">
    <location>
        <begin position="370"/>
        <end position="379"/>
    </location>
</feature>
<feature type="compositionally biased region" description="Polar residues" evidence="7">
    <location>
        <begin position="336"/>
        <end position="354"/>
    </location>
</feature>
<evidence type="ECO:0000256" key="5">
    <source>
        <dbReference type="ARBA" id="ARBA00023242"/>
    </source>
</evidence>